<reference evidence="2 3" key="1">
    <citation type="journal article" date="2021" name="Commun. Biol.">
        <title>The genome of Shorea leprosula (Dipterocarpaceae) highlights the ecological relevance of drought in aseasonal tropical rainforests.</title>
        <authorList>
            <person name="Ng K.K.S."/>
            <person name="Kobayashi M.J."/>
            <person name="Fawcett J.A."/>
            <person name="Hatakeyama M."/>
            <person name="Paape T."/>
            <person name="Ng C.H."/>
            <person name="Ang C.C."/>
            <person name="Tnah L.H."/>
            <person name="Lee C.T."/>
            <person name="Nishiyama T."/>
            <person name="Sese J."/>
            <person name="O'Brien M.J."/>
            <person name="Copetti D."/>
            <person name="Mohd Noor M.I."/>
            <person name="Ong R.C."/>
            <person name="Putra M."/>
            <person name="Sireger I.Z."/>
            <person name="Indrioko S."/>
            <person name="Kosugi Y."/>
            <person name="Izuno A."/>
            <person name="Isagi Y."/>
            <person name="Lee S.L."/>
            <person name="Shimizu K.K."/>
        </authorList>
    </citation>
    <scope>NUCLEOTIDE SEQUENCE [LARGE SCALE GENOMIC DNA]</scope>
    <source>
        <strain evidence="2">214</strain>
    </source>
</reference>
<dbReference type="AlphaFoldDB" id="A0AAV5JRA5"/>
<dbReference type="Proteomes" id="UP001054252">
    <property type="component" value="Unassembled WGS sequence"/>
</dbReference>
<accession>A0AAV5JRA5</accession>
<proteinExistence type="predicted"/>
<organism evidence="2 3">
    <name type="scientific">Rubroshorea leprosula</name>
    <dbReference type="NCBI Taxonomy" id="152421"/>
    <lineage>
        <taxon>Eukaryota</taxon>
        <taxon>Viridiplantae</taxon>
        <taxon>Streptophyta</taxon>
        <taxon>Embryophyta</taxon>
        <taxon>Tracheophyta</taxon>
        <taxon>Spermatophyta</taxon>
        <taxon>Magnoliopsida</taxon>
        <taxon>eudicotyledons</taxon>
        <taxon>Gunneridae</taxon>
        <taxon>Pentapetalae</taxon>
        <taxon>rosids</taxon>
        <taxon>malvids</taxon>
        <taxon>Malvales</taxon>
        <taxon>Dipterocarpaceae</taxon>
        <taxon>Rubroshorea</taxon>
    </lineage>
</organism>
<dbReference type="EMBL" id="BPVZ01000047">
    <property type="protein sequence ID" value="GKV17183.1"/>
    <property type="molecule type" value="Genomic_DNA"/>
</dbReference>
<evidence type="ECO:0000313" key="2">
    <source>
        <dbReference type="EMBL" id="GKV17183.1"/>
    </source>
</evidence>
<sequence length="118" mass="13707">MNFLDLEGHSEILSRDFECWLEFVCLDQNLVPVNINFMGSGHVLVKENVSFSYENLEERKGRNDFKRSSSLENLQGEDSEEVNVGAESEYPRSLTNRFLSKMYTHFANKMSLNSDKSW</sequence>
<comment type="caution">
    <text evidence="2">The sequence shown here is derived from an EMBL/GenBank/DDBJ whole genome shotgun (WGS) entry which is preliminary data.</text>
</comment>
<name>A0AAV5JRA5_9ROSI</name>
<keyword evidence="3" id="KW-1185">Reference proteome</keyword>
<gene>
    <name evidence="2" type="ORF">SLEP1_g27719</name>
</gene>
<protein>
    <submittedName>
        <fullName evidence="2">Uncharacterized protein</fullName>
    </submittedName>
</protein>
<feature type="region of interest" description="Disordered" evidence="1">
    <location>
        <begin position="67"/>
        <end position="88"/>
    </location>
</feature>
<evidence type="ECO:0000256" key="1">
    <source>
        <dbReference type="SAM" id="MobiDB-lite"/>
    </source>
</evidence>
<evidence type="ECO:0000313" key="3">
    <source>
        <dbReference type="Proteomes" id="UP001054252"/>
    </source>
</evidence>